<reference evidence="1 2" key="1">
    <citation type="submission" date="2015-11" db="EMBL/GenBank/DDBJ databases">
        <title>Genomic analysis of 38 Legionella species identifies large and diverse effector repertoires.</title>
        <authorList>
            <person name="Burstein D."/>
            <person name="Amaro F."/>
            <person name="Zusman T."/>
            <person name="Lifshitz Z."/>
            <person name="Cohen O."/>
            <person name="Gilbert J.A."/>
            <person name="Pupko T."/>
            <person name="Shuman H.A."/>
            <person name="Segal G."/>
        </authorList>
    </citation>
    <scope>NUCLEOTIDE SEQUENCE [LARGE SCALE GENOMIC DNA]</scope>
    <source>
        <strain evidence="1 2">ATCC 51914</strain>
    </source>
</reference>
<dbReference type="OrthoDB" id="5638807at2"/>
<evidence type="ECO:0000313" key="2">
    <source>
        <dbReference type="Proteomes" id="UP000054729"/>
    </source>
</evidence>
<dbReference type="PATRIC" id="fig|66969.6.peg.3204"/>
<sequence length="82" mass="9627">MGCLAEVWASEVGVHFERRKEAQKYLIEFILTHSEYDLKNLAEILDVNPLLLSQVLSGFTYLEDTIALRLFDWFFLFIGERN</sequence>
<organism evidence="1 2">
    <name type="scientific">Legionella waltersii</name>
    <dbReference type="NCBI Taxonomy" id="66969"/>
    <lineage>
        <taxon>Bacteria</taxon>
        <taxon>Pseudomonadati</taxon>
        <taxon>Pseudomonadota</taxon>
        <taxon>Gammaproteobacteria</taxon>
        <taxon>Legionellales</taxon>
        <taxon>Legionellaceae</taxon>
        <taxon>Legionella</taxon>
    </lineage>
</organism>
<dbReference type="RefSeq" id="WP_058481560.1">
    <property type="nucleotide sequence ID" value="NZ_CAAAIQ010000010.1"/>
</dbReference>
<keyword evidence="2" id="KW-1185">Reference proteome</keyword>
<evidence type="ECO:0000313" key="1">
    <source>
        <dbReference type="EMBL" id="KTD74909.1"/>
    </source>
</evidence>
<gene>
    <name evidence="1" type="ORF">Lwal_2950</name>
</gene>
<name>A0A0W1A0N9_9GAMM</name>
<protein>
    <submittedName>
        <fullName evidence="1">Uncharacterized protein</fullName>
    </submittedName>
</protein>
<proteinExistence type="predicted"/>
<dbReference type="AlphaFoldDB" id="A0A0W1A0N9"/>
<dbReference type="EMBL" id="LNZB01000060">
    <property type="protein sequence ID" value="KTD74909.1"/>
    <property type="molecule type" value="Genomic_DNA"/>
</dbReference>
<dbReference type="Proteomes" id="UP000054729">
    <property type="component" value="Unassembled WGS sequence"/>
</dbReference>
<accession>A0A0W1A0N9</accession>
<comment type="caution">
    <text evidence="1">The sequence shown here is derived from an EMBL/GenBank/DDBJ whole genome shotgun (WGS) entry which is preliminary data.</text>
</comment>